<evidence type="ECO:0000259" key="3">
    <source>
        <dbReference type="Pfam" id="PF18962"/>
    </source>
</evidence>
<feature type="transmembrane region" description="Helical" evidence="2">
    <location>
        <begin position="27"/>
        <end position="43"/>
    </location>
</feature>
<dbReference type="AlphaFoldDB" id="A0A1M5LZA7"/>
<accession>A0A1M5LZA7</accession>
<keyword evidence="2" id="KW-0472">Membrane</keyword>
<gene>
    <name evidence="4" type="ORF">SAMN05443663_103491</name>
</gene>
<dbReference type="STRING" id="370979.SAMN05443663_103491"/>
<dbReference type="Pfam" id="PF18962">
    <property type="entry name" value="Por_Secre_tail"/>
    <property type="match status" value="1"/>
</dbReference>
<evidence type="ECO:0000256" key="1">
    <source>
        <dbReference type="ARBA" id="ARBA00022729"/>
    </source>
</evidence>
<keyword evidence="1" id="KW-0732">Signal</keyword>
<dbReference type="Proteomes" id="UP000184071">
    <property type="component" value="Unassembled WGS sequence"/>
</dbReference>
<protein>
    <submittedName>
        <fullName evidence="4">Por secretion system C-terminal sorting domain-containing protein</fullName>
    </submittedName>
</protein>
<organism evidence="4 5">
    <name type="scientific">Flavobacterium defluvii</name>
    <dbReference type="NCBI Taxonomy" id="370979"/>
    <lineage>
        <taxon>Bacteria</taxon>
        <taxon>Pseudomonadati</taxon>
        <taxon>Bacteroidota</taxon>
        <taxon>Flavobacteriia</taxon>
        <taxon>Flavobacteriales</taxon>
        <taxon>Flavobacteriaceae</taxon>
        <taxon>Flavobacterium</taxon>
    </lineage>
</organism>
<keyword evidence="5" id="KW-1185">Reference proteome</keyword>
<sequence length="133" mass="15012">MFFFGVVFVIFFVYLLTQINAMAKNYFYITFLLAFFFTVSVSAQDSKQLPKTQDAAGIEGLSLYPNPVTSGRVYISSKNDLEKEVVVFDILGKRVLQTHLASRELNVSDLVPGVYIIKISEQNASSTRKLIIR</sequence>
<evidence type="ECO:0000313" key="4">
    <source>
        <dbReference type="EMBL" id="SHG69743.1"/>
    </source>
</evidence>
<proteinExistence type="predicted"/>
<dbReference type="InterPro" id="IPR026444">
    <property type="entry name" value="Secre_tail"/>
</dbReference>
<dbReference type="EMBL" id="FQWC01000003">
    <property type="protein sequence ID" value="SHG69743.1"/>
    <property type="molecule type" value="Genomic_DNA"/>
</dbReference>
<name>A0A1M5LZA7_9FLAO</name>
<dbReference type="NCBIfam" id="TIGR04183">
    <property type="entry name" value="Por_Secre_tail"/>
    <property type="match status" value="1"/>
</dbReference>
<feature type="domain" description="Secretion system C-terminal sorting" evidence="3">
    <location>
        <begin position="63"/>
        <end position="132"/>
    </location>
</feature>
<keyword evidence="2" id="KW-1133">Transmembrane helix</keyword>
<keyword evidence="2" id="KW-0812">Transmembrane</keyword>
<reference evidence="5" key="1">
    <citation type="submission" date="2016-11" db="EMBL/GenBank/DDBJ databases">
        <authorList>
            <person name="Varghese N."/>
            <person name="Submissions S."/>
        </authorList>
    </citation>
    <scope>NUCLEOTIDE SEQUENCE [LARGE SCALE GENOMIC DNA]</scope>
    <source>
        <strain evidence="5">DSM 17963</strain>
    </source>
</reference>
<evidence type="ECO:0000256" key="2">
    <source>
        <dbReference type="SAM" id="Phobius"/>
    </source>
</evidence>
<evidence type="ECO:0000313" key="5">
    <source>
        <dbReference type="Proteomes" id="UP000184071"/>
    </source>
</evidence>